<evidence type="ECO:0000313" key="2">
    <source>
        <dbReference type="Proteomes" id="UP001189429"/>
    </source>
</evidence>
<name>A0ABN9TI09_9DINO</name>
<reference evidence="1" key="1">
    <citation type="submission" date="2023-10" db="EMBL/GenBank/DDBJ databases">
        <authorList>
            <person name="Chen Y."/>
            <person name="Shah S."/>
            <person name="Dougan E. K."/>
            <person name="Thang M."/>
            <person name="Chan C."/>
        </authorList>
    </citation>
    <scope>NUCLEOTIDE SEQUENCE [LARGE SCALE GENOMIC DNA]</scope>
</reference>
<dbReference type="EMBL" id="CAUYUJ010014745">
    <property type="protein sequence ID" value="CAK0845523.1"/>
    <property type="molecule type" value="Genomic_DNA"/>
</dbReference>
<keyword evidence="2" id="KW-1185">Reference proteome</keyword>
<dbReference type="Proteomes" id="UP001189429">
    <property type="component" value="Unassembled WGS sequence"/>
</dbReference>
<sequence>MTRSLTIEVPYAKLPLAHRPHLNYAADATHVPAALGQTSPTVDNFALRWCPPVDLYGGGGDQPYVRLPAAARAAWGAQSIQQNRLEDQSLTQVDCIRGNVSGTTAES</sequence>
<proteinExistence type="predicted"/>
<accession>A0ABN9TI09</accession>
<gene>
    <name evidence="1" type="ORF">PCOR1329_LOCUS39294</name>
</gene>
<comment type="caution">
    <text evidence="1">The sequence shown here is derived from an EMBL/GenBank/DDBJ whole genome shotgun (WGS) entry which is preliminary data.</text>
</comment>
<evidence type="ECO:0000313" key="1">
    <source>
        <dbReference type="EMBL" id="CAK0845523.1"/>
    </source>
</evidence>
<organism evidence="1 2">
    <name type="scientific">Prorocentrum cordatum</name>
    <dbReference type="NCBI Taxonomy" id="2364126"/>
    <lineage>
        <taxon>Eukaryota</taxon>
        <taxon>Sar</taxon>
        <taxon>Alveolata</taxon>
        <taxon>Dinophyceae</taxon>
        <taxon>Prorocentrales</taxon>
        <taxon>Prorocentraceae</taxon>
        <taxon>Prorocentrum</taxon>
    </lineage>
</organism>
<protein>
    <submittedName>
        <fullName evidence="1">Uncharacterized protein</fullName>
    </submittedName>
</protein>